<dbReference type="GO" id="GO:0005654">
    <property type="term" value="C:nucleoplasm"/>
    <property type="evidence" value="ECO:0000318"/>
    <property type="project" value="GO_Central"/>
</dbReference>
<proteinExistence type="predicted"/>
<keyword evidence="1" id="KW-0677">Repeat</keyword>
<dbReference type="PhylomeDB" id="E9HS51"/>
<dbReference type="OrthoDB" id="5587616at2759"/>
<dbReference type="Proteomes" id="UP000000305">
    <property type="component" value="Unassembled WGS sequence"/>
</dbReference>
<evidence type="ECO:0000256" key="3">
    <source>
        <dbReference type="SAM" id="MobiDB-lite"/>
    </source>
</evidence>
<reference evidence="4 5" key="1">
    <citation type="journal article" date="2011" name="Science">
        <title>The ecoresponsive genome of Daphnia pulex.</title>
        <authorList>
            <person name="Colbourne J.K."/>
            <person name="Pfrender M.E."/>
            <person name="Gilbert D."/>
            <person name="Thomas W.K."/>
            <person name="Tucker A."/>
            <person name="Oakley T.H."/>
            <person name="Tokishita S."/>
            <person name="Aerts A."/>
            <person name="Arnold G.J."/>
            <person name="Basu M.K."/>
            <person name="Bauer D.J."/>
            <person name="Caceres C.E."/>
            <person name="Carmel L."/>
            <person name="Casola C."/>
            <person name="Choi J.H."/>
            <person name="Detter J.C."/>
            <person name="Dong Q."/>
            <person name="Dusheyko S."/>
            <person name="Eads B.D."/>
            <person name="Frohlich T."/>
            <person name="Geiler-Samerotte K.A."/>
            <person name="Gerlach D."/>
            <person name="Hatcher P."/>
            <person name="Jogdeo S."/>
            <person name="Krijgsveld J."/>
            <person name="Kriventseva E.V."/>
            <person name="Kultz D."/>
            <person name="Laforsch C."/>
            <person name="Lindquist E."/>
            <person name="Lopez J."/>
            <person name="Manak J.R."/>
            <person name="Muller J."/>
            <person name="Pangilinan J."/>
            <person name="Patwardhan R.P."/>
            <person name="Pitluck S."/>
            <person name="Pritham E.J."/>
            <person name="Rechtsteiner A."/>
            <person name="Rho M."/>
            <person name="Rogozin I.B."/>
            <person name="Sakarya O."/>
            <person name="Salamov A."/>
            <person name="Schaack S."/>
            <person name="Shapiro H."/>
            <person name="Shiga Y."/>
            <person name="Skalitzky C."/>
            <person name="Smith Z."/>
            <person name="Souvorov A."/>
            <person name="Sung W."/>
            <person name="Tang Z."/>
            <person name="Tsuchiya D."/>
            <person name="Tu H."/>
            <person name="Vos H."/>
            <person name="Wang M."/>
            <person name="Wolf Y.I."/>
            <person name="Yamagata H."/>
            <person name="Yamada T."/>
            <person name="Ye Y."/>
            <person name="Shaw J.R."/>
            <person name="Andrews J."/>
            <person name="Crease T.J."/>
            <person name="Tang H."/>
            <person name="Lucas S.M."/>
            <person name="Robertson H.M."/>
            <person name="Bork P."/>
            <person name="Koonin E.V."/>
            <person name="Zdobnov E.M."/>
            <person name="Grigoriev I.V."/>
            <person name="Lynch M."/>
            <person name="Boore J.L."/>
        </authorList>
    </citation>
    <scope>NUCLEOTIDE SEQUENCE [LARGE SCALE GENOMIC DNA]</scope>
</reference>
<protein>
    <submittedName>
        <fullName evidence="4">Uncharacterized protein</fullName>
    </submittedName>
</protein>
<organism evidence="4 5">
    <name type="scientific">Daphnia pulex</name>
    <name type="common">Water flea</name>
    <dbReference type="NCBI Taxonomy" id="6669"/>
    <lineage>
        <taxon>Eukaryota</taxon>
        <taxon>Metazoa</taxon>
        <taxon>Ecdysozoa</taxon>
        <taxon>Arthropoda</taxon>
        <taxon>Crustacea</taxon>
        <taxon>Branchiopoda</taxon>
        <taxon>Diplostraca</taxon>
        <taxon>Cladocera</taxon>
        <taxon>Anomopoda</taxon>
        <taxon>Daphniidae</taxon>
        <taxon>Daphnia</taxon>
    </lineage>
</organism>
<dbReference type="FunFam" id="1.25.40.10:FF:001598">
    <property type="entry name" value="Uncharacterized protein"/>
    <property type="match status" value="1"/>
</dbReference>
<dbReference type="EMBL" id="GL732745">
    <property type="protein sequence ID" value="EFX65431.1"/>
    <property type="molecule type" value="Genomic_DNA"/>
</dbReference>
<dbReference type="STRING" id="6669.E9HS51"/>
<dbReference type="Gene3D" id="1.25.40.10">
    <property type="entry name" value="Tetratricopeptide repeat domain"/>
    <property type="match status" value="1"/>
</dbReference>
<dbReference type="HOGENOM" id="CLU_089442_0_0_1"/>
<dbReference type="AlphaFoldDB" id="E9HS51"/>
<evidence type="ECO:0000313" key="4">
    <source>
        <dbReference type="EMBL" id="EFX65431.1"/>
    </source>
</evidence>
<dbReference type="InterPro" id="IPR011990">
    <property type="entry name" value="TPR-like_helical_dom_sf"/>
</dbReference>
<dbReference type="GO" id="GO:0034080">
    <property type="term" value="P:CENP-A containing chromatin assembly"/>
    <property type="evidence" value="ECO:0000318"/>
    <property type="project" value="GO_Central"/>
</dbReference>
<accession>E9HS51</accession>
<dbReference type="PANTHER" id="PTHR15081:SF1">
    <property type="entry name" value="NUCLEAR AUTOANTIGENIC SPERM PROTEIN"/>
    <property type="match status" value="1"/>
</dbReference>
<name>E9HS51_DAPPU</name>
<dbReference type="OMA" id="CCFETAL"/>
<feature type="compositionally biased region" description="Polar residues" evidence="3">
    <location>
        <begin position="244"/>
        <end position="262"/>
    </location>
</feature>
<gene>
    <name evidence="4" type="ORF">DAPPUDRAFT_264708</name>
</gene>
<dbReference type="PANTHER" id="PTHR15081">
    <property type="entry name" value="NUCLEAR AUTOANTIGENIC SPERM PROTEIN NASP -RELATED"/>
    <property type="match status" value="1"/>
</dbReference>
<dbReference type="GO" id="GO:0006335">
    <property type="term" value="P:DNA replication-dependent chromatin assembly"/>
    <property type="evidence" value="ECO:0000318"/>
    <property type="project" value="GO_Central"/>
</dbReference>
<evidence type="ECO:0000256" key="2">
    <source>
        <dbReference type="ARBA" id="ARBA00022803"/>
    </source>
</evidence>
<dbReference type="InterPro" id="IPR051730">
    <property type="entry name" value="NASP-like"/>
</dbReference>
<dbReference type="SUPFAM" id="SSF48452">
    <property type="entry name" value="TPR-like"/>
    <property type="match status" value="1"/>
</dbReference>
<keyword evidence="2" id="KW-0802">TPR repeat</keyword>
<evidence type="ECO:0000313" key="5">
    <source>
        <dbReference type="Proteomes" id="UP000000305"/>
    </source>
</evidence>
<dbReference type="GO" id="GO:0042393">
    <property type="term" value="F:histone binding"/>
    <property type="evidence" value="ECO:0000318"/>
    <property type="project" value="GO_Central"/>
</dbReference>
<keyword evidence="5" id="KW-1185">Reference proteome</keyword>
<dbReference type="eggNOG" id="KOG4563">
    <property type="taxonomic scope" value="Eukaryota"/>
</dbReference>
<sequence length="272" mass="30184">MAEIPTTTNEIICETSNAEQVRETGKNYAEGITDDAQDISEPKNEPKSLKAAVLSSGRCRPLIDSVNLDDHDDGGHGQPMSVDNLNHLLKAWEVFDKHFEVFQRKAEAATVAKPFVDKLIRLAEVASQSKDYTSVIEELQKCLEIQKASFPADSRILVKTYYQLGVMFTFTTEVKEAVCCFETALGVIQLRIQNLKNPTKKKPSMEKRDLFYTTESEIGDLETLLPHVCDKIAEAAITSSNADAANGSMKSVESPFSENPATDISHLIQKRN</sequence>
<dbReference type="InParanoid" id="E9HS51"/>
<evidence type="ECO:0000256" key="1">
    <source>
        <dbReference type="ARBA" id="ARBA00022737"/>
    </source>
</evidence>
<dbReference type="KEGG" id="dpx:DAPPUDRAFT_264708"/>
<feature type="region of interest" description="Disordered" evidence="3">
    <location>
        <begin position="244"/>
        <end position="272"/>
    </location>
</feature>